<dbReference type="Pfam" id="PF10983">
    <property type="entry name" value="DUF2793"/>
    <property type="match status" value="1"/>
</dbReference>
<evidence type="ECO:0000313" key="1">
    <source>
        <dbReference type="EMBL" id="XCB08970.1"/>
    </source>
</evidence>
<organism evidence="1">
    <name type="scientific">Stenotrophomonas phage vB_SmaS_QH3</name>
    <dbReference type="NCBI Taxonomy" id="3229738"/>
    <lineage>
        <taxon>Viruses</taxon>
        <taxon>Duplodnaviria</taxon>
        <taxon>Heunggongvirae</taxon>
        <taxon>Uroviricota</taxon>
        <taxon>Caudoviricetes</taxon>
        <taxon>Jondennisvirinae</taxon>
        <taxon>Septimatrevirus</taxon>
    </lineage>
</organism>
<reference evidence="1" key="1">
    <citation type="submission" date="2024-06" db="EMBL/GenBank/DDBJ databases">
        <authorList>
            <person name="Cheng P."/>
            <person name="A X."/>
        </authorList>
    </citation>
    <scope>NUCLEOTIDE SEQUENCE</scope>
</reference>
<accession>A0AAU7YUG7</accession>
<dbReference type="EMBL" id="PP932004">
    <property type="protein sequence ID" value="XCB08970.1"/>
    <property type="molecule type" value="Genomic_DNA"/>
</dbReference>
<protein>
    <submittedName>
        <fullName evidence="1">Virion structural protein</fullName>
    </submittedName>
</protein>
<sequence length="122" mass="12774">MAAKTEPRSGLNYGWNFGETGWNVGMDSNLTRLGRFGFHLSALSRALATPPASPADGATYIVADSPTDAWAGRAGQVAVWVPGTPTGAWVFGVPRTGWLAFIEDEAKLAAFYGGAWSAGIAI</sequence>
<name>A0AAU7YUG7_9CAUD</name>
<proteinExistence type="predicted"/>
<dbReference type="InterPro" id="IPR021251">
    <property type="entry name" value="DUF2793"/>
</dbReference>